<proteinExistence type="predicted"/>
<name>A0A286TFP4_BIFBI</name>
<dbReference type="GO" id="GO:0015628">
    <property type="term" value="P:protein secretion by the type II secretion system"/>
    <property type="evidence" value="ECO:0007669"/>
    <property type="project" value="TreeGrafter"/>
</dbReference>
<dbReference type="PANTHER" id="PTHR21180:SF32">
    <property type="entry name" value="ENDONUCLEASE_EXONUCLEASE_PHOSPHATASE FAMILY DOMAIN-CONTAINING PROTEIN 1"/>
    <property type="match status" value="1"/>
</dbReference>
<evidence type="ECO:0000313" key="1">
    <source>
        <dbReference type="EMBL" id="BBA49113.1"/>
    </source>
</evidence>
<dbReference type="EMBL" id="AP018131">
    <property type="protein sequence ID" value="BBA49113.1"/>
    <property type="molecule type" value="Genomic_DNA"/>
</dbReference>
<sequence>MTAQRILDHRRSIGRFTSVDQLLDVSGIGAKTLTKIRPWVRV</sequence>
<gene>
    <name evidence="1" type="ORF">BBJK_03153</name>
</gene>
<evidence type="ECO:0000313" key="2">
    <source>
        <dbReference type="Proteomes" id="UP000262177"/>
    </source>
</evidence>
<reference evidence="1 2" key="1">
    <citation type="journal article" date="2017" name="Biosci. Biotechnol. Biochem.">
        <title>Identification and characterization of a sulfoglycosidase from Bifidobacterium bifidum implicated in mucin glycan utilization.</title>
        <authorList>
            <person name="Katoh T."/>
            <person name="Maeshibu T."/>
            <person name="Kikkawa K."/>
            <person name="Gotoh A."/>
            <person name="Tomabechi Y."/>
            <person name="Nakamura M."/>
            <person name="Liao W.-H."/>
            <person name="Yamaguchi M."/>
            <person name="Ashida H."/>
            <person name="Yamamoto K."/>
            <person name="Katayama T."/>
        </authorList>
    </citation>
    <scope>NUCLEOTIDE SEQUENCE [LARGE SCALE GENOMIC DNA]</scope>
    <source>
        <strain evidence="1 2">JCM 7004</strain>
    </source>
</reference>
<evidence type="ECO:0008006" key="3">
    <source>
        <dbReference type="Google" id="ProtNLM"/>
    </source>
</evidence>
<dbReference type="Proteomes" id="UP000262177">
    <property type="component" value="Chromosome"/>
</dbReference>
<dbReference type="SUPFAM" id="SSF47781">
    <property type="entry name" value="RuvA domain 2-like"/>
    <property type="match status" value="1"/>
</dbReference>
<dbReference type="AlphaFoldDB" id="A0A286TFP4"/>
<dbReference type="InterPro" id="IPR010994">
    <property type="entry name" value="RuvA_2-like"/>
</dbReference>
<dbReference type="Gene3D" id="1.10.150.320">
    <property type="entry name" value="Photosystem II 12 kDa extrinsic protein"/>
    <property type="match status" value="1"/>
</dbReference>
<protein>
    <recommendedName>
        <fullName evidence="3">Helix-hairpin-helix domain-containing protein</fullName>
    </recommendedName>
</protein>
<organism evidence="1 2">
    <name type="scientific">Bifidobacterium bifidum LMG 13195</name>
    <dbReference type="NCBI Taxonomy" id="1207542"/>
    <lineage>
        <taxon>Bacteria</taxon>
        <taxon>Bacillati</taxon>
        <taxon>Actinomycetota</taxon>
        <taxon>Actinomycetes</taxon>
        <taxon>Bifidobacteriales</taxon>
        <taxon>Bifidobacteriaceae</taxon>
        <taxon>Bifidobacterium</taxon>
    </lineage>
</organism>
<accession>A0A286TFP4</accession>
<dbReference type="PANTHER" id="PTHR21180">
    <property type="entry name" value="ENDONUCLEASE/EXONUCLEASE/PHOSPHATASE FAMILY DOMAIN-CONTAINING PROTEIN 1"/>
    <property type="match status" value="1"/>
</dbReference>
<dbReference type="InterPro" id="IPR051675">
    <property type="entry name" value="Endo/Exo/Phosphatase_dom_1"/>
</dbReference>
<dbReference type="GO" id="GO:0015627">
    <property type="term" value="C:type II protein secretion system complex"/>
    <property type="evidence" value="ECO:0007669"/>
    <property type="project" value="TreeGrafter"/>
</dbReference>
<dbReference type="Pfam" id="PF12836">
    <property type="entry name" value="HHH_3"/>
    <property type="match status" value="1"/>
</dbReference>